<protein>
    <recommendedName>
        <fullName evidence="7">2Fe-2S ferredoxin-type domain-containing protein</fullName>
    </recommendedName>
</protein>
<evidence type="ECO:0000259" key="7">
    <source>
        <dbReference type="PROSITE" id="PS51085"/>
    </source>
</evidence>
<dbReference type="GO" id="GO:0140647">
    <property type="term" value="P:P450-containing electron transport chain"/>
    <property type="evidence" value="ECO:0007669"/>
    <property type="project" value="InterPro"/>
</dbReference>
<dbReference type="GO" id="GO:0046872">
    <property type="term" value="F:metal ion binding"/>
    <property type="evidence" value="ECO:0007669"/>
    <property type="project" value="UniProtKB-KW"/>
</dbReference>
<evidence type="ECO:0000256" key="3">
    <source>
        <dbReference type="ARBA" id="ARBA00022723"/>
    </source>
</evidence>
<dbReference type="InterPro" id="IPR001055">
    <property type="entry name" value="Adrenodoxin-like"/>
</dbReference>
<dbReference type="GO" id="GO:0051537">
    <property type="term" value="F:2 iron, 2 sulfur cluster binding"/>
    <property type="evidence" value="ECO:0007669"/>
    <property type="project" value="UniProtKB-KW"/>
</dbReference>
<dbReference type="EMBL" id="LUKE01000001">
    <property type="protein sequence ID" value="KYG67488.1"/>
    <property type="molecule type" value="Genomic_DNA"/>
</dbReference>
<evidence type="ECO:0000313" key="8">
    <source>
        <dbReference type="EMBL" id="KYG67488.1"/>
    </source>
</evidence>
<dbReference type="CDD" id="cd00207">
    <property type="entry name" value="fer2"/>
    <property type="match status" value="1"/>
</dbReference>
<evidence type="ECO:0000256" key="1">
    <source>
        <dbReference type="ARBA" id="ARBA00010914"/>
    </source>
</evidence>
<keyword evidence="2" id="KW-0001">2Fe-2S</keyword>
<evidence type="ECO:0000256" key="5">
    <source>
        <dbReference type="ARBA" id="ARBA00023014"/>
    </source>
</evidence>
<dbReference type="SUPFAM" id="SSF54292">
    <property type="entry name" value="2Fe-2S ferredoxin-like"/>
    <property type="match status" value="1"/>
</dbReference>
<evidence type="ECO:0000256" key="6">
    <source>
        <dbReference type="ARBA" id="ARBA00034078"/>
    </source>
</evidence>
<keyword evidence="3" id="KW-0479">Metal-binding</keyword>
<keyword evidence="9" id="KW-1185">Reference proteome</keyword>
<sequence length="82" mass="8736">MSHKDSSVLDVAIRAGVAIDHTCGGNATCGTCVVHIEAGLESLPPREGQELELAEDRGFNDDERLACQIHPISGLVVRRGKL</sequence>
<dbReference type="PANTHER" id="PTHR23426">
    <property type="entry name" value="FERREDOXIN/ADRENODOXIN"/>
    <property type="match status" value="1"/>
</dbReference>
<evidence type="ECO:0000256" key="4">
    <source>
        <dbReference type="ARBA" id="ARBA00023004"/>
    </source>
</evidence>
<dbReference type="Gene3D" id="3.10.20.30">
    <property type="match status" value="1"/>
</dbReference>
<dbReference type="AlphaFoldDB" id="A0A150WSX5"/>
<dbReference type="Pfam" id="PF00111">
    <property type="entry name" value="Fer2"/>
    <property type="match status" value="1"/>
</dbReference>
<gene>
    <name evidence="8" type="ORF">AZI86_06220</name>
</gene>
<dbReference type="PANTHER" id="PTHR23426:SF65">
    <property type="entry name" value="FERREDOXIN-2, MITOCHONDRIAL"/>
    <property type="match status" value="1"/>
</dbReference>
<proteinExistence type="inferred from homology"/>
<evidence type="ECO:0000313" key="9">
    <source>
        <dbReference type="Proteomes" id="UP000075320"/>
    </source>
</evidence>
<keyword evidence="5" id="KW-0411">Iron-sulfur</keyword>
<dbReference type="InterPro" id="IPR036010">
    <property type="entry name" value="2Fe-2S_ferredoxin-like_sf"/>
</dbReference>
<dbReference type="Proteomes" id="UP000075320">
    <property type="component" value="Unassembled WGS sequence"/>
</dbReference>
<dbReference type="PROSITE" id="PS51085">
    <property type="entry name" value="2FE2S_FER_2"/>
    <property type="match status" value="1"/>
</dbReference>
<comment type="cofactor">
    <cofactor evidence="6">
        <name>[2Fe-2S] cluster</name>
        <dbReference type="ChEBI" id="CHEBI:190135"/>
    </cofactor>
</comment>
<evidence type="ECO:0000256" key="2">
    <source>
        <dbReference type="ARBA" id="ARBA00022714"/>
    </source>
</evidence>
<keyword evidence="4" id="KW-0408">Iron</keyword>
<name>A0A150WSX5_BDEBC</name>
<dbReference type="InterPro" id="IPR001041">
    <property type="entry name" value="2Fe-2S_ferredoxin-type"/>
</dbReference>
<comment type="similarity">
    <text evidence="1">Belongs to the adrenodoxin/putidaredoxin family.</text>
</comment>
<organism evidence="8 9">
    <name type="scientific">Bdellovibrio bacteriovorus</name>
    <dbReference type="NCBI Taxonomy" id="959"/>
    <lineage>
        <taxon>Bacteria</taxon>
        <taxon>Pseudomonadati</taxon>
        <taxon>Bdellovibrionota</taxon>
        <taxon>Bdellovibrionia</taxon>
        <taxon>Bdellovibrionales</taxon>
        <taxon>Pseudobdellovibrionaceae</taxon>
        <taxon>Bdellovibrio</taxon>
    </lineage>
</organism>
<reference evidence="8 9" key="1">
    <citation type="submission" date="2016-03" db="EMBL/GenBank/DDBJ databases">
        <authorList>
            <person name="Ploux O."/>
        </authorList>
    </citation>
    <scope>NUCLEOTIDE SEQUENCE [LARGE SCALE GENOMIC DNA]</scope>
    <source>
        <strain evidence="8 9">R0</strain>
    </source>
</reference>
<dbReference type="InterPro" id="IPR012675">
    <property type="entry name" value="Beta-grasp_dom_sf"/>
</dbReference>
<dbReference type="GO" id="GO:0009055">
    <property type="term" value="F:electron transfer activity"/>
    <property type="evidence" value="ECO:0007669"/>
    <property type="project" value="TreeGrafter"/>
</dbReference>
<comment type="caution">
    <text evidence="8">The sequence shown here is derived from an EMBL/GenBank/DDBJ whole genome shotgun (WGS) entry which is preliminary data.</text>
</comment>
<feature type="domain" description="2Fe-2S ferredoxin-type" evidence="7">
    <location>
        <begin position="1"/>
        <end position="82"/>
    </location>
</feature>
<accession>A0A150WSX5</accession>